<dbReference type="SMART" id="SM00401">
    <property type="entry name" value="ZnF_GATA"/>
    <property type="match status" value="1"/>
</dbReference>
<feature type="compositionally biased region" description="Basic and acidic residues" evidence="5">
    <location>
        <begin position="82"/>
        <end position="94"/>
    </location>
</feature>
<dbReference type="OrthoDB" id="2162994at2759"/>
<dbReference type="AlphaFoldDB" id="A0A2K1IN32"/>
<reference evidence="7 9" key="1">
    <citation type="journal article" date="2008" name="Science">
        <title>The Physcomitrella genome reveals evolutionary insights into the conquest of land by plants.</title>
        <authorList>
            <person name="Rensing S."/>
            <person name="Lang D."/>
            <person name="Zimmer A."/>
            <person name="Terry A."/>
            <person name="Salamov A."/>
            <person name="Shapiro H."/>
            <person name="Nishiyama T."/>
            <person name="Perroud P.-F."/>
            <person name="Lindquist E."/>
            <person name="Kamisugi Y."/>
            <person name="Tanahashi T."/>
            <person name="Sakakibara K."/>
            <person name="Fujita T."/>
            <person name="Oishi K."/>
            <person name="Shin-I T."/>
            <person name="Kuroki Y."/>
            <person name="Toyoda A."/>
            <person name="Suzuki Y."/>
            <person name="Hashimoto A."/>
            <person name="Yamaguchi K."/>
            <person name="Sugano A."/>
            <person name="Kohara Y."/>
            <person name="Fujiyama A."/>
            <person name="Anterola A."/>
            <person name="Aoki S."/>
            <person name="Ashton N."/>
            <person name="Barbazuk W.B."/>
            <person name="Barker E."/>
            <person name="Bennetzen J."/>
            <person name="Bezanilla M."/>
            <person name="Blankenship R."/>
            <person name="Cho S.H."/>
            <person name="Dutcher S."/>
            <person name="Estelle M."/>
            <person name="Fawcett J.A."/>
            <person name="Gundlach H."/>
            <person name="Hanada K."/>
            <person name="Heyl A."/>
            <person name="Hicks K.A."/>
            <person name="Hugh J."/>
            <person name="Lohr M."/>
            <person name="Mayer K."/>
            <person name="Melkozernov A."/>
            <person name="Murata T."/>
            <person name="Nelson D."/>
            <person name="Pils B."/>
            <person name="Prigge M."/>
            <person name="Reiss B."/>
            <person name="Renner T."/>
            <person name="Rombauts S."/>
            <person name="Rushton P."/>
            <person name="Sanderfoot A."/>
            <person name="Schween G."/>
            <person name="Shiu S.-H."/>
            <person name="Stueber K."/>
            <person name="Theodoulou F.L."/>
            <person name="Tu H."/>
            <person name="Van de Peer Y."/>
            <person name="Verrier P.J."/>
            <person name="Waters E."/>
            <person name="Wood A."/>
            <person name="Yang L."/>
            <person name="Cove D."/>
            <person name="Cuming A."/>
            <person name="Hasebe M."/>
            <person name="Lucas S."/>
            <person name="Mishler D.B."/>
            <person name="Reski R."/>
            <person name="Grigoriev I."/>
            <person name="Quatrano R.S."/>
            <person name="Boore J.L."/>
        </authorList>
    </citation>
    <scope>NUCLEOTIDE SEQUENCE [LARGE SCALE GENOMIC DNA]</scope>
    <source>
        <strain evidence="8 9">cv. Gransden 2004</strain>
    </source>
</reference>
<evidence type="ECO:0000256" key="2">
    <source>
        <dbReference type="ARBA" id="ARBA00022771"/>
    </source>
</evidence>
<organism evidence="7">
    <name type="scientific">Physcomitrium patens</name>
    <name type="common">Spreading-leaved earth moss</name>
    <name type="synonym">Physcomitrella patens</name>
    <dbReference type="NCBI Taxonomy" id="3218"/>
    <lineage>
        <taxon>Eukaryota</taxon>
        <taxon>Viridiplantae</taxon>
        <taxon>Streptophyta</taxon>
        <taxon>Embryophyta</taxon>
        <taxon>Bryophyta</taxon>
        <taxon>Bryophytina</taxon>
        <taxon>Bryopsida</taxon>
        <taxon>Funariidae</taxon>
        <taxon>Funariales</taxon>
        <taxon>Funariaceae</taxon>
        <taxon>Physcomitrium</taxon>
    </lineage>
</organism>
<dbReference type="SUPFAM" id="SSF57716">
    <property type="entry name" value="Glucocorticoid receptor-like (DNA-binding domain)"/>
    <property type="match status" value="1"/>
</dbReference>
<reference evidence="8" key="3">
    <citation type="submission" date="2020-12" db="UniProtKB">
        <authorList>
            <consortium name="EnsemblPlants"/>
        </authorList>
    </citation>
    <scope>IDENTIFICATION</scope>
</reference>
<evidence type="ECO:0000256" key="1">
    <source>
        <dbReference type="ARBA" id="ARBA00022723"/>
    </source>
</evidence>
<evidence type="ECO:0000256" key="5">
    <source>
        <dbReference type="SAM" id="MobiDB-lite"/>
    </source>
</evidence>
<dbReference type="EnsemblPlants" id="Pp3c22_11040V3.2">
    <property type="protein sequence ID" value="Pp3c22_11040V3.2"/>
    <property type="gene ID" value="Pp3c22_11040"/>
</dbReference>
<dbReference type="CDD" id="cd00202">
    <property type="entry name" value="ZnF_GATA"/>
    <property type="match status" value="1"/>
</dbReference>
<feature type="compositionally biased region" description="Low complexity" evidence="5">
    <location>
        <begin position="67"/>
        <end position="76"/>
    </location>
</feature>
<evidence type="ECO:0000313" key="7">
    <source>
        <dbReference type="EMBL" id="PNR30685.1"/>
    </source>
</evidence>
<proteinExistence type="predicted"/>
<feature type="domain" description="GATA-type" evidence="6">
    <location>
        <begin position="170"/>
        <end position="203"/>
    </location>
</feature>
<dbReference type="PANTHER" id="PTHR47255:SF4">
    <property type="entry name" value="GATA ZINC FINGER DOMAIN-CONTAINING PROTEIN 12"/>
    <property type="match status" value="1"/>
</dbReference>
<dbReference type="GeneID" id="112275248"/>
<accession>A0A2K1IN32</accession>
<dbReference type="EnsemblPlants" id="Pp3c22_11040V3.1">
    <property type="protein sequence ID" value="Pp3c22_11040V3.1"/>
    <property type="gene ID" value="Pp3c22_11040"/>
</dbReference>
<sequence>MEEPSYCNLSLAMNCTLSLGSTTSRTDIPARLSRAGSPNQNLAWSISVHSDREVPSLDKSDQDVSWGGSSDPDGSPEYYPKISERQGRFSDGGRKSFKTWTKSSSRSYKDGVEISQALFGMVRNSSYSNRSSPQPWVPNNLPHSAVAEGNTAASKVERCMQEADRHVHVCAHCGTSKTPLWRNGPGGPKSLCNACGIRFKKAGRRSAANGNPEEPGSLPAAPNFAKRKQAAVSRDPHGWVLSPDAKPRKRSRGPLLRAPDNLMFDSCVPWQPCRLVGSPKRSPGSRLASDHENKLNMQFGSYSSDEEEGAVLLMALSCGVVDA</sequence>
<gene>
    <name evidence="8" type="primary">LOC112275248</name>
    <name evidence="7" type="ORF">PHYPA_027001</name>
</gene>
<reference evidence="7 9" key="2">
    <citation type="journal article" date="2018" name="Plant J.">
        <title>The Physcomitrella patens chromosome-scale assembly reveals moss genome structure and evolution.</title>
        <authorList>
            <person name="Lang D."/>
            <person name="Ullrich K.K."/>
            <person name="Murat F."/>
            <person name="Fuchs J."/>
            <person name="Jenkins J."/>
            <person name="Haas F.B."/>
            <person name="Piednoel M."/>
            <person name="Gundlach H."/>
            <person name="Van Bel M."/>
            <person name="Meyberg R."/>
            <person name="Vives C."/>
            <person name="Morata J."/>
            <person name="Symeonidi A."/>
            <person name="Hiss M."/>
            <person name="Muchero W."/>
            <person name="Kamisugi Y."/>
            <person name="Saleh O."/>
            <person name="Blanc G."/>
            <person name="Decker E.L."/>
            <person name="van Gessel N."/>
            <person name="Grimwood J."/>
            <person name="Hayes R.D."/>
            <person name="Graham S.W."/>
            <person name="Gunter L.E."/>
            <person name="McDaniel S.F."/>
            <person name="Hoernstein S.N.W."/>
            <person name="Larsson A."/>
            <person name="Li F.W."/>
            <person name="Perroud P.F."/>
            <person name="Phillips J."/>
            <person name="Ranjan P."/>
            <person name="Rokshar D.S."/>
            <person name="Rothfels C.J."/>
            <person name="Schneider L."/>
            <person name="Shu S."/>
            <person name="Stevenson D.W."/>
            <person name="Thummler F."/>
            <person name="Tillich M."/>
            <person name="Villarreal Aguilar J.C."/>
            <person name="Widiez T."/>
            <person name="Wong G.K."/>
            <person name="Wymore A."/>
            <person name="Zhang Y."/>
            <person name="Zimmer A.D."/>
            <person name="Quatrano R.S."/>
            <person name="Mayer K.F.X."/>
            <person name="Goodstein D."/>
            <person name="Casacuberta J.M."/>
            <person name="Vandepoele K."/>
            <person name="Reski R."/>
            <person name="Cuming A.C."/>
            <person name="Tuskan G.A."/>
            <person name="Maumus F."/>
            <person name="Salse J."/>
            <person name="Schmutz J."/>
            <person name="Rensing S.A."/>
        </authorList>
    </citation>
    <scope>NUCLEOTIDE SEQUENCE [LARGE SCALE GENOMIC DNA]</scope>
    <source>
        <strain evidence="8 9">cv. Gransden 2004</strain>
    </source>
</reference>
<dbReference type="PROSITE" id="PS00344">
    <property type="entry name" value="GATA_ZN_FINGER_1"/>
    <property type="match status" value="1"/>
</dbReference>
<dbReference type="PANTHER" id="PTHR47255">
    <property type="entry name" value="GATA TRANSCRIPTION FACTOR 22-RELATED"/>
    <property type="match status" value="1"/>
</dbReference>
<feature type="compositionally biased region" description="Basic and acidic residues" evidence="5">
    <location>
        <begin position="51"/>
        <end position="62"/>
    </location>
</feature>
<dbReference type="RefSeq" id="XP_024361225.1">
    <property type="nucleotide sequence ID" value="XM_024505457.2"/>
</dbReference>
<keyword evidence="1" id="KW-0479">Metal-binding</keyword>
<feature type="region of interest" description="Disordered" evidence="5">
    <location>
        <begin position="230"/>
        <end position="256"/>
    </location>
</feature>
<protein>
    <recommendedName>
        <fullName evidence="6">GATA-type domain-containing protein</fullName>
    </recommendedName>
</protein>
<evidence type="ECO:0000313" key="9">
    <source>
        <dbReference type="Proteomes" id="UP000006727"/>
    </source>
</evidence>
<keyword evidence="9" id="KW-1185">Reference proteome</keyword>
<dbReference type="EMBL" id="ABEU02000022">
    <property type="protein sequence ID" value="PNR30685.1"/>
    <property type="molecule type" value="Genomic_DNA"/>
</dbReference>
<evidence type="ECO:0000313" key="8">
    <source>
        <dbReference type="EnsemblPlants" id="Pp3c22_11040V3.1"/>
    </source>
</evidence>
<dbReference type="Gene3D" id="3.30.50.10">
    <property type="entry name" value="Erythroid Transcription Factor GATA-1, subunit A"/>
    <property type="match status" value="1"/>
</dbReference>
<dbReference type="Proteomes" id="UP000006727">
    <property type="component" value="Chromosome 22"/>
</dbReference>
<feature type="region of interest" description="Disordered" evidence="5">
    <location>
        <begin position="51"/>
        <end position="96"/>
    </location>
</feature>
<keyword evidence="3" id="KW-0862">Zinc</keyword>
<dbReference type="GO" id="GO:0005634">
    <property type="term" value="C:nucleus"/>
    <property type="evidence" value="ECO:0000318"/>
    <property type="project" value="GO_Central"/>
</dbReference>
<dbReference type="InterPro" id="IPR000679">
    <property type="entry name" value="Znf_GATA"/>
</dbReference>
<dbReference type="KEGG" id="ppp:112275248"/>
<dbReference type="Gramene" id="Pp3c22_11040V3.1">
    <property type="protein sequence ID" value="Pp3c22_11040V3.1"/>
    <property type="gene ID" value="Pp3c22_11040"/>
</dbReference>
<dbReference type="GO" id="GO:0006357">
    <property type="term" value="P:regulation of transcription by RNA polymerase II"/>
    <property type="evidence" value="ECO:0000318"/>
    <property type="project" value="GO_Central"/>
</dbReference>
<dbReference type="Gramene" id="Pp3c22_11040V3.2">
    <property type="protein sequence ID" value="Pp3c22_11040V3.2"/>
    <property type="gene ID" value="Pp3c22_11040"/>
</dbReference>
<name>A0A2K1IN32_PHYPA</name>
<evidence type="ECO:0000256" key="3">
    <source>
        <dbReference type="ARBA" id="ARBA00022833"/>
    </source>
</evidence>
<dbReference type="GO" id="GO:0008270">
    <property type="term" value="F:zinc ion binding"/>
    <property type="evidence" value="ECO:0007669"/>
    <property type="project" value="UniProtKB-KW"/>
</dbReference>
<dbReference type="InterPro" id="IPR013088">
    <property type="entry name" value="Znf_NHR/GATA"/>
</dbReference>
<dbReference type="Pfam" id="PF00320">
    <property type="entry name" value="GATA"/>
    <property type="match status" value="1"/>
</dbReference>
<dbReference type="InterPro" id="IPR052138">
    <property type="entry name" value="GATA_ZnFinger_Domain"/>
</dbReference>
<evidence type="ECO:0000259" key="6">
    <source>
        <dbReference type="PROSITE" id="PS50114"/>
    </source>
</evidence>
<dbReference type="GO" id="GO:0000976">
    <property type="term" value="F:transcription cis-regulatory region binding"/>
    <property type="evidence" value="ECO:0000318"/>
    <property type="project" value="GO_Central"/>
</dbReference>
<keyword evidence="2 4" id="KW-0863">Zinc-finger</keyword>
<dbReference type="PROSITE" id="PS50114">
    <property type="entry name" value="GATA_ZN_FINGER_2"/>
    <property type="match status" value="1"/>
</dbReference>
<evidence type="ECO:0000256" key="4">
    <source>
        <dbReference type="PROSITE-ProRule" id="PRU00094"/>
    </source>
</evidence>
<dbReference type="PaxDb" id="3218-PP1S121_36V6.1"/>